<proteinExistence type="predicted"/>
<keyword evidence="3" id="KW-1185">Reference proteome</keyword>
<evidence type="ECO:0000256" key="1">
    <source>
        <dbReference type="SAM" id="SignalP"/>
    </source>
</evidence>
<feature type="signal peptide" evidence="1">
    <location>
        <begin position="1"/>
        <end position="26"/>
    </location>
</feature>
<organism evidence="2 3">
    <name type="scientific">Psittacicella hinzii</name>
    <dbReference type="NCBI Taxonomy" id="2028575"/>
    <lineage>
        <taxon>Bacteria</taxon>
        <taxon>Pseudomonadati</taxon>
        <taxon>Pseudomonadota</taxon>
        <taxon>Gammaproteobacteria</taxon>
        <taxon>Pasteurellales</taxon>
        <taxon>Psittacicellaceae</taxon>
        <taxon>Psittacicella</taxon>
    </lineage>
</organism>
<dbReference type="AlphaFoldDB" id="A0A3A1YJZ0"/>
<name>A0A3A1YJZ0_9GAMM</name>
<dbReference type="RefSeq" id="WP_119531393.1">
    <property type="nucleotide sequence ID" value="NZ_JBHSSP010000022.1"/>
</dbReference>
<dbReference type="Proteomes" id="UP000265916">
    <property type="component" value="Unassembled WGS sequence"/>
</dbReference>
<keyword evidence="1" id="KW-0732">Signal</keyword>
<comment type="caution">
    <text evidence="2">The sequence shown here is derived from an EMBL/GenBank/DDBJ whole genome shotgun (WGS) entry which is preliminary data.</text>
</comment>
<feature type="chain" id="PRO_5017356159" description="Lipopolysaccharide export system protein LptA" evidence="1">
    <location>
        <begin position="27"/>
        <end position="154"/>
    </location>
</feature>
<sequence>MKTTTKVLASLILALTSGAMYTTAYASEVQPTDRIEYTNKAPAQHAQAGKQVQYTQVNLIITGKINADGSVSMSTNAFPNATHKVVTQDGQVVYVSRDITAQQANHIFKALNMTTSLNQGEIMQAVGAKPFQMENSIYAHEYIDTYLRVDTSVR</sequence>
<reference evidence="2 3" key="1">
    <citation type="submission" date="2017-08" db="EMBL/GenBank/DDBJ databases">
        <title>Reclassification of Bisgaard taxon 37 and 44.</title>
        <authorList>
            <person name="Christensen H."/>
        </authorList>
    </citation>
    <scope>NUCLEOTIDE SEQUENCE [LARGE SCALE GENOMIC DNA]</scope>
    <source>
        <strain evidence="2 3">111</strain>
    </source>
</reference>
<protein>
    <recommendedName>
        <fullName evidence="4">Lipopolysaccharide export system protein LptA</fullName>
    </recommendedName>
</protein>
<evidence type="ECO:0008006" key="4">
    <source>
        <dbReference type="Google" id="ProtNLM"/>
    </source>
</evidence>
<accession>A0A3A1YJZ0</accession>
<evidence type="ECO:0000313" key="2">
    <source>
        <dbReference type="EMBL" id="RIY37901.1"/>
    </source>
</evidence>
<evidence type="ECO:0000313" key="3">
    <source>
        <dbReference type="Proteomes" id="UP000265916"/>
    </source>
</evidence>
<dbReference type="EMBL" id="NRJG01000073">
    <property type="protein sequence ID" value="RIY37901.1"/>
    <property type="molecule type" value="Genomic_DNA"/>
</dbReference>
<gene>
    <name evidence="2" type="ORF">CKF58_04465</name>
</gene>